<dbReference type="PANTHER" id="PTHR33960:SF1">
    <property type="entry name" value="SIMILAR TO KIAA0825 PROTEIN"/>
    <property type="match status" value="1"/>
</dbReference>
<evidence type="ECO:0000313" key="1">
    <source>
        <dbReference type="Proteomes" id="UP001652625"/>
    </source>
</evidence>
<dbReference type="PANTHER" id="PTHR33960">
    <property type="entry name" value="SIMILAR TO KIAA0825 PROTEIN"/>
    <property type="match status" value="1"/>
</dbReference>
<protein>
    <submittedName>
        <fullName evidence="2">Uncharacterized protein KIAA0825 homolog isoform X1</fullName>
    </submittedName>
</protein>
<dbReference type="Proteomes" id="UP001652625">
    <property type="component" value="Chromosome 03"/>
</dbReference>
<evidence type="ECO:0000313" key="2">
    <source>
        <dbReference type="RefSeq" id="XP_065648987.1"/>
    </source>
</evidence>
<accession>A0ABM4BIY4</accession>
<dbReference type="GeneID" id="136078078"/>
<organism evidence="1 2">
    <name type="scientific">Hydra vulgaris</name>
    <name type="common">Hydra</name>
    <name type="synonym">Hydra attenuata</name>
    <dbReference type="NCBI Taxonomy" id="6087"/>
    <lineage>
        <taxon>Eukaryota</taxon>
        <taxon>Metazoa</taxon>
        <taxon>Cnidaria</taxon>
        <taxon>Hydrozoa</taxon>
        <taxon>Hydroidolina</taxon>
        <taxon>Anthoathecata</taxon>
        <taxon>Aplanulata</taxon>
        <taxon>Hydridae</taxon>
        <taxon>Hydra</taxon>
    </lineage>
</organism>
<dbReference type="Pfam" id="PF14906">
    <property type="entry name" value="DUF4495"/>
    <property type="match status" value="1"/>
</dbReference>
<dbReference type="RefSeq" id="XP_065648987.1">
    <property type="nucleotide sequence ID" value="XM_065792915.1"/>
</dbReference>
<name>A0ABM4BIY4_HYDVU</name>
<sequence length="1144" mass="134720">MDTEVSEFIDNFLEKVEVGQNFCGKDLEKLLDVVDGKLNLVSNKMEKIEAELEIEHKNLESSSYNNHCEFDPLAVQCFLNNIIQAAERNVGFEDHIVKILVDFCYHNCIVLPSSSLITNLNYLSINSLENDLLTDQSLLWSKLLIKMRNGLTNMLASLPMTNIYMNSSQFEFVDFLNKRRFYLFQLLNVLLSFNETMSLYCKVRENQLLLNQFDNNDNSVKALSNLERAMEHHHIMLNEDSKLIQSVFIDELDISSMNRLLTVYSKDICSKLREFTVFYSNDHYTNDYKVHTFTIKDLKLFAKAITILQKWHEQIKTIVVHLNDEKVQNNEFLFEVYEDIGEHLQWEKELNEFYPALNASVVSYLKCLPNAIFQDSDFLKMVYISDELLLINPAYPKKVSFKCSQFLTLIFEMLVFTKIKDISETIHTTISDIFDQYYNHLKQVYDSFNTSEKKNIDILNMILCDSVLLESILTQWEENEFKKRHGVYYLLIQKFKNLKTELISLISTYHLFTLRSALVYDVHSNNWNEERKFCEDERCSFPVQMWNFYIRGVVYDLNNMMPQMFYYEILYKISKEMLIFFTARYSIVKPSYYRLSQLKVDLIVLLKSFQWLCFHLMDDDIEFFNKAGKFKLFHALLTTLTHIMTILLAPLNLIADFFGKKSFSEIHYLHWRDFVLNMSSDEKMLVILEILTNKPCFNKRLLLKLLMWNNVELPISICHYSSYLLNATIAESTTQNINCMFVTEKIVKFQSIKKKQIAHCFYDIFLSYSHTSFICFMASMIKDDYSKSFKKNDVEELPLWLQLIADNISSVLKRILKPAYELIFEKDRVRATPSFNFTKIQSLPCGCATAPGDEEKAFKSWPIQLRDCLMLTLNSLVDNIVIFPKVIWILLVYVRDECNFAPSWIKQKQLGTKVLASLLYNWLSNPCNITYLSYNADISSETLDKVKMFSELLWHVVYNLTYDVTENPKVSMDVYKYLQNSSEIIMKKLSDLDAWCNLKKHEIDLNEGNHLLIEKKNDSLQFIYSLLKHNKQSVKEFIINKNAVSIEKLHENFNTLLKTPEIDFNPLSEFKMVGEECLEYPELALSNYDWNMFFPMVPFSKWKTLLMNKFQFQESAESTLFEHEKDAIKKIKKFITLNEKITVK</sequence>
<dbReference type="InterPro" id="IPR027993">
    <property type="entry name" value="DUF4495"/>
</dbReference>
<keyword evidence="1" id="KW-1185">Reference proteome</keyword>
<gene>
    <name evidence="2" type="primary">LOC136078078</name>
</gene>
<reference evidence="2" key="1">
    <citation type="submission" date="2025-08" db="UniProtKB">
        <authorList>
            <consortium name="RefSeq"/>
        </authorList>
    </citation>
    <scope>IDENTIFICATION</scope>
</reference>
<proteinExistence type="predicted"/>